<accession>A0ABR6N7I2</accession>
<dbReference type="InterPro" id="IPR004843">
    <property type="entry name" value="Calcineurin-like_PHP"/>
</dbReference>
<comment type="caution">
    <text evidence="2">The sequence shown here is derived from an EMBL/GenBank/DDBJ whole genome shotgun (WGS) entry which is preliminary data.</text>
</comment>
<keyword evidence="2" id="KW-0378">Hydrolase</keyword>
<evidence type="ECO:0000313" key="2">
    <source>
        <dbReference type="EMBL" id="MBB5726145.1"/>
    </source>
</evidence>
<sequence length="256" mass="27771">MGRLRQLIGWPPARRAAVPAGMRVYAVGDVHGRADLLEPLLGWIAEDHARRGGEAALQIVFLGDLIDRGPASAKVIDLVANAGPAGAQQHVLSGNHEEMLLAILAGETEGVASWLDHGGAETLESYGVDPARFWADPEGLPRVMRAAIPSRHLALLRAMLDQVRIGDYLFVHAGIRPGVPIEDQAARDLRWIRKDFLTSTADHGPVVVHGHTIVPKVDHRHNRIAIDTGAYRTGRLTALGLEGQARWTLTSRLDQA</sequence>
<dbReference type="InterPro" id="IPR029052">
    <property type="entry name" value="Metallo-depent_PP-like"/>
</dbReference>
<reference evidence="2 3" key="1">
    <citation type="submission" date="2020-08" db="EMBL/GenBank/DDBJ databases">
        <title>Genomic Encyclopedia of Type Strains, Phase IV (KMG-IV): sequencing the most valuable type-strain genomes for metagenomic binning, comparative biology and taxonomic classification.</title>
        <authorList>
            <person name="Goeker M."/>
        </authorList>
    </citation>
    <scope>NUCLEOTIDE SEQUENCE [LARGE SCALE GENOMIC DNA]</scope>
    <source>
        <strain evidence="2 3">DSM 101535</strain>
    </source>
</reference>
<dbReference type="EMBL" id="JACIJN010000006">
    <property type="protein sequence ID" value="MBB5726145.1"/>
    <property type="molecule type" value="Genomic_DNA"/>
</dbReference>
<dbReference type="EC" id="3.1.3.16" evidence="2"/>
<protein>
    <submittedName>
        <fullName evidence="2">Serine/threonine protein phosphatase 1</fullName>
        <ecNumber evidence="2">3.1.3.16</ecNumber>
    </submittedName>
</protein>
<dbReference type="PANTHER" id="PTHR42850:SF4">
    <property type="entry name" value="ZINC-DEPENDENT ENDOPOLYPHOSPHATASE"/>
    <property type="match status" value="1"/>
</dbReference>
<feature type="domain" description="Calcineurin-like phosphoesterase" evidence="1">
    <location>
        <begin position="22"/>
        <end position="215"/>
    </location>
</feature>
<evidence type="ECO:0000259" key="1">
    <source>
        <dbReference type="Pfam" id="PF00149"/>
    </source>
</evidence>
<dbReference type="PANTHER" id="PTHR42850">
    <property type="entry name" value="METALLOPHOSPHOESTERASE"/>
    <property type="match status" value="1"/>
</dbReference>
<organism evidence="2 3">
    <name type="scientific">Sphingomonas endophytica</name>
    <dbReference type="NCBI Taxonomy" id="869719"/>
    <lineage>
        <taxon>Bacteria</taxon>
        <taxon>Pseudomonadati</taxon>
        <taxon>Pseudomonadota</taxon>
        <taxon>Alphaproteobacteria</taxon>
        <taxon>Sphingomonadales</taxon>
        <taxon>Sphingomonadaceae</taxon>
        <taxon>Sphingomonas</taxon>
    </lineage>
</organism>
<dbReference type="SUPFAM" id="SSF56300">
    <property type="entry name" value="Metallo-dependent phosphatases"/>
    <property type="match status" value="1"/>
</dbReference>
<proteinExistence type="predicted"/>
<name>A0ABR6N7I2_9SPHN</name>
<dbReference type="InterPro" id="IPR050126">
    <property type="entry name" value="Ap4A_hydrolase"/>
</dbReference>
<dbReference type="Proteomes" id="UP000560131">
    <property type="component" value="Unassembled WGS sequence"/>
</dbReference>
<evidence type="ECO:0000313" key="3">
    <source>
        <dbReference type="Proteomes" id="UP000560131"/>
    </source>
</evidence>
<dbReference type="Pfam" id="PF00149">
    <property type="entry name" value="Metallophos"/>
    <property type="match status" value="1"/>
</dbReference>
<dbReference type="RefSeq" id="WP_184036779.1">
    <property type="nucleotide sequence ID" value="NZ_BAABAR010000020.1"/>
</dbReference>
<gene>
    <name evidence="2" type="ORF">FHS97_002081</name>
</gene>
<dbReference type="Gene3D" id="3.60.21.10">
    <property type="match status" value="1"/>
</dbReference>
<dbReference type="GO" id="GO:0004722">
    <property type="term" value="F:protein serine/threonine phosphatase activity"/>
    <property type="evidence" value="ECO:0007669"/>
    <property type="project" value="UniProtKB-EC"/>
</dbReference>
<keyword evidence="3" id="KW-1185">Reference proteome</keyword>